<keyword evidence="2 4" id="KW-0808">Transferase</keyword>
<organism evidence="4">
    <name type="scientific">hydrothermal vent metagenome</name>
    <dbReference type="NCBI Taxonomy" id="652676"/>
    <lineage>
        <taxon>unclassified sequences</taxon>
        <taxon>metagenomes</taxon>
        <taxon>ecological metagenomes</taxon>
    </lineage>
</organism>
<dbReference type="GO" id="GO:0030163">
    <property type="term" value="P:protein catabolic process"/>
    <property type="evidence" value="ECO:0007669"/>
    <property type="project" value="InterPro"/>
</dbReference>
<dbReference type="InterPro" id="IPR016181">
    <property type="entry name" value="Acyl_CoA_acyltransferase"/>
</dbReference>
<dbReference type="InterPro" id="IPR004616">
    <property type="entry name" value="Leu/Phe-tRNA_Trfase"/>
</dbReference>
<feature type="non-terminal residue" evidence="4">
    <location>
        <position position="1"/>
    </location>
</feature>
<dbReference type="EC" id="2.3.2.6" evidence="4"/>
<evidence type="ECO:0000256" key="2">
    <source>
        <dbReference type="ARBA" id="ARBA00022679"/>
    </source>
</evidence>
<reference evidence="4" key="1">
    <citation type="submission" date="2018-06" db="EMBL/GenBank/DDBJ databases">
        <authorList>
            <person name="Zhirakovskaya E."/>
        </authorList>
    </citation>
    <scope>NUCLEOTIDE SEQUENCE</scope>
</reference>
<name>A0A3B0U2V3_9ZZZZ</name>
<keyword evidence="3 4" id="KW-0012">Acyltransferase</keyword>
<evidence type="ECO:0000313" key="4">
    <source>
        <dbReference type="EMBL" id="VAW25381.1"/>
    </source>
</evidence>
<keyword evidence="1" id="KW-0963">Cytoplasm</keyword>
<accession>A0A3B0U2V3</accession>
<proteinExistence type="predicted"/>
<evidence type="ECO:0000256" key="1">
    <source>
        <dbReference type="ARBA" id="ARBA00022490"/>
    </source>
</evidence>
<protein>
    <submittedName>
        <fullName evidence="4">Leucyl/phenylalanyl-tRNA--protein transferase</fullName>
        <ecNumber evidence="4">2.3.2.6</ecNumber>
    </submittedName>
</protein>
<dbReference type="GO" id="GO:0008914">
    <property type="term" value="F:leucyl-tRNA--protein transferase activity"/>
    <property type="evidence" value="ECO:0007669"/>
    <property type="project" value="UniProtKB-EC"/>
</dbReference>
<dbReference type="AlphaFoldDB" id="A0A3B0U2V3"/>
<dbReference type="Gene3D" id="3.40.630.70">
    <property type="entry name" value="Leucyl/phenylalanyl-tRNA-protein transferase, C-terminal domain"/>
    <property type="match status" value="1"/>
</dbReference>
<dbReference type="EMBL" id="UOER01000382">
    <property type="protein sequence ID" value="VAW25381.1"/>
    <property type="molecule type" value="Genomic_DNA"/>
</dbReference>
<dbReference type="InterPro" id="IPR042203">
    <property type="entry name" value="Leu/Phe-tRNA_Trfase_C"/>
</dbReference>
<dbReference type="Pfam" id="PF03588">
    <property type="entry name" value="Leu_Phe_trans"/>
    <property type="match status" value="1"/>
</dbReference>
<sequence>NYKLIDCQVYNNHLASLGAEEISRDEFLTYLKF</sequence>
<evidence type="ECO:0000256" key="3">
    <source>
        <dbReference type="ARBA" id="ARBA00023315"/>
    </source>
</evidence>
<gene>
    <name evidence="4" type="ORF">MNBD_BACTEROID04-1700</name>
</gene>
<dbReference type="SUPFAM" id="SSF55729">
    <property type="entry name" value="Acyl-CoA N-acyltransferases (Nat)"/>
    <property type="match status" value="1"/>
</dbReference>